<keyword evidence="7" id="KW-0808">Transferase</keyword>
<dbReference type="InterPro" id="IPR023214">
    <property type="entry name" value="HAD_sf"/>
</dbReference>
<feature type="transmembrane region" description="Helical" evidence="19">
    <location>
        <begin position="803"/>
        <end position="824"/>
    </location>
</feature>
<accession>A0A9W7YEG6</accession>
<evidence type="ECO:0000256" key="11">
    <source>
        <dbReference type="ARBA" id="ARBA00022741"/>
    </source>
</evidence>
<dbReference type="Pfam" id="PF00122">
    <property type="entry name" value="E1-E2_ATPase"/>
    <property type="match status" value="1"/>
</dbReference>
<dbReference type="InterPro" id="IPR036412">
    <property type="entry name" value="HAD-like_sf"/>
</dbReference>
<feature type="transmembrane region" description="Helical" evidence="19">
    <location>
        <begin position="663"/>
        <end position="684"/>
    </location>
</feature>
<dbReference type="Gene3D" id="2.170.270.10">
    <property type="entry name" value="SET domain"/>
    <property type="match status" value="1"/>
</dbReference>
<evidence type="ECO:0000256" key="16">
    <source>
        <dbReference type="ARBA" id="ARBA00023136"/>
    </source>
</evidence>
<gene>
    <name evidence="22" type="ORF">LPJ61_001672</name>
</gene>
<dbReference type="EMBL" id="JANBOI010000157">
    <property type="protein sequence ID" value="KAJ1733213.1"/>
    <property type="molecule type" value="Genomic_DNA"/>
</dbReference>
<dbReference type="Gene3D" id="2.70.150.10">
    <property type="entry name" value="Calcium-transporting ATPase, cytoplasmic transduction domain A"/>
    <property type="match status" value="1"/>
</dbReference>
<dbReference type="GO" id="GO:0008168">
    <property type="term" value="F:methyltransferase activity"/>
    <property type="evidence" value="ECO:0007669"/>
    <property type="project" value="UniProtKB-KW"/>
</dbReference>
<dbReference type="PANTHER" id="PTHR42861">
    <property type="entry name" value="CALCIUM-TRANSPORTING ATPASE"/>
    <property type="match status" value="1"/>
</dbReference>
<dbReference type="GO" id="GO:0046872">
    <property type="term" value="F:metal ion binding"/>
    <property type="evidence" value="ECO:0007669"/>
    <property type="project" value="UniProtKB-KW"/>
</dbReference>
<feature type="region of interest" description="Disordered" evidence="18">
    <location>
        <begin position="1"/>
        <end position="20"/>
    </location>
</feature>
<dbReference type="Pfam" id="PF00702">
    <property type="entry name" value="Hydrolase"/>
    <property type="match status" value="1"/>
</dbReference>
<comment type="caution">
    <text evidence="22">The sequence shown here is derived from an EMBL/GenBank/DDBJ whole genome shotgun (WGS) entry which is preliminary data.</text>
</comment>
<comment type="function">
    <text evidence="1">The plasma membrane ATPase of plants and fungi is a hydrogen ion pump. The proton gradient it generates drives the active transport of nutrients by H(+)-symport. The resulting external acidification and/or internal alkinization may mediate growth responses.</text>
</comment>
<dbReference type="GO" id="GO:0005524">
    <property type="term" value="F:ATP binding"/>
    <property type="evidence" value="ECO:0007669"/>
    <property type="project" value="UniProtKB-KW"/>
</dbReference>
<comment type="similarity">
    <text evidence="3">Belongs to the cation transport ATPase (P-type) (TC 3.A.3) family. Type IIIA subfamily.</text>
</comment>
<evidence type="ECO:0000256" key="19">
    <source>
        <dbReference type="SAM" id="Phobius"/>
    </source>
</evidence>
<dbReference type="EC" id="7.1.2.1" evidence="4"/>
<evidence type="ECO:0000259" key="21">
    <source>
        <dbReference type="PROSITE" id="PS50868"/>
    </source>
</evidence>
<protein>
    <recommendedName>
        <fullName evidence="4">P-type H(+)-exporting transporter</fullName>
        <ecNumber evidence="4">7.1.2.1</ecNumber>
    </recommendedName>
    <alternativeName>
        <fullName evidence="17">Proton pump</fullName>
    </alternativeName>
</protein>
<dbReference type="InterPro" id="IPR004014">
    <property type="entry name" value="ATPase_P-typ_cation-transptr_N"/>
</dbReference>
<evidence type="ECO:0000256" key="18">
    <source>
        <dbReference type="SAM" id="MobiDB-lite"/>
    </source>
</evidence>
<dbReference type="InterPro" id="IPR008250">
    <property type="entry name" value="ATPase_P-typ_transduc_dom_A_sf"/>
</dbReference>
<keyword evidence="5" id="KW-0597">Phosphoprotein</keyword>
<keyword evidence="10" id="KW-0479">Metal-binding</keyword>
<feature type="transmembrane region" description="Helical" evidence="19">
    <location>
        <begin position="690"/>
        <end position="714"/>
    </location>
</feature>
<dbReference type="Pfam" id="PF00856">
    <property type="entry name" value="SET"/>
    <property type="match status" value="1"/>
</dbReference>
<dbReference type="SUPFAM" id="SSF81653">
    <property type="entry name" value="Calcium ATPase, transduction domain A"/>
    <property type="match status" value="1"/>
</dbReference>
<dbReference type="SFLD" id="SFLDS00003">
    <property type="entry name" value="Haloacid_Dehalogenase"/>
    <property type="match status" value="1"/>
</dbReference>
<feature type="region of interest" description="Disordered" evidence="18">
    <location>
        <begin position="1138"/>
        <end position="1171"/>
    </location>
</feature>
<dbReference type="GO" id="GO:0016020">
    <property type="term" value="C:membrane"/>
    <property type="evidence" value="ECO:0007669"/>
    <property type="project" value="UniProtKB-SubCell"/>
</dbReference>
<name>A0A9W7YEG6_9FUNG</name>
<feature type="transmembrane region" description="Helical" evidence="19">
    <location>
        <begin position="301"/>
        <end position="324"/>
    </location>
</feature>
<feature type="domain" description="SET" evidence="20">
    <location>
        <begin position="1759"/>
        <end position="1876"/>
    </location>
</feature>
<evidence type="ECO:0000256" key="4">
    <source>
        <dbReference type="ARBA" id="ARBA00012476"/>
    </source>
</evidence>
<dbReference type="GO" id="GO:0016887">
    <property type="term" value="F:ATP hydrolysis activity"/>
    <property type="evidence" value="ECO:0007669"/>
    <property type="project" value="InterPro"/>
</dbReference>
<feature type="compositionally biased region" description="Low complexity" evidence="18">
    <location>
        <begin position="1270"/>
        <end position="1279"/>
    </location>
</feature>
<dbReference type="InterPro" id="IPR018303">
    <property type="entry name" value="ATPase_P-typ_P_site"/>
</dbReference>
<feature type="region of interest" description="Disordered" evidence="18">
    <location>
        <begin position="1261"/>
        <end position="1310"/>
    </location>
</feature>
<dbReference type="SUPFAM" id="SSF82199">
    <property type="entry name" value="SET domain"/>
    <property type="match status" value="1"/>
</dbReference>
<dbReference type="SMART" id="SM00508">
    <property type="entry name" value="PostSET"/>
    <property type="match status" value="1"/>
</dbReference>
<keyword evidence="13" id="KW-0460">Magnesium</keyword>
<feature type="transmembrane region" description="Helical" evidence="19">
    <location>
        <begin position="836"/>
        <end position="861"/>
    </location>
</feature>
<evidence type="ECO:0000256" key="8">
    <source>
        <dbReference type="ARBA" id="ARBA00022691"/>
    </source>
</evidence>
<sequence>MASADMKAAGEKAAGEKAAEFEDHQHVEVGEELPPELEALLKAEPLKGLSSAEVEERTAMFGRNEISEKKTNPILKFLSYFTGAIAYLIELAFILSGVVEDWIDFGIIGGLLVINALIGFIEESKADAALDALKNTLALKSRVFRDGELVEVESSTLVPGDIMAVRLGDIIPADGRLLGISVDGSDSEVNLQVDQSALTGESLPVEKKKGDTVYSSSICKQGQMLAVVTKTGANTFIGRAANLISITNEQGHFQKIVNQIGNFLVIITLTMVVVIFIYLILRRKAEVAKLSKNDVFDVLRDVLVLTVAAIPVGLPTVMSVTMAVGAKQLAAKQVIVKRLTAVEEMASVSVLCSDKTGTLTLNKLTFDEPYLKPGFTKEDLLLYSYLASEPGANDPIEMAVRTAAKRDVPLLADCKGHTIPGFKVTSFVPFNPATKLTQATVIDHHAGETFRVAKGAPQVIVRLVGGDNEATHAVNLLARRGLRALGVARTAPGTLDDWQLIGMISLLDPPRPDSAETIRRCESMGVVVKMVTGDQLIIAKEVAGRLGMSRAILDANSLTDPDATDAQLADRCLHADGFAQVIPEHKYRVVELLQSKGLLVGMTGDGVNDAPALKKANVGIAVHDCTDAARSAADIVLLAPGLSTIVDGILTSRAIFQRMRSYALYRITSTVHFLIFFFIITLAFRWQMKAVLLIFIAVLNDAATLVISVDNAQISRHPDKWRIGQLITLSVILGCFLTVLSFAVFFVARDVFHIPDDAGKQSEDSTKDGRMETIIYLNVSSAPHFTIFSTRLSGFFWENLPSLTFAASILATQVFAMFISIFGIKNLTTAIGGGWGVSLLAISLAYFVLLDAVKVFVFRMWSFELTVKLWPTRARRERLRRRKERVVVEERVRRNVAKVRKVCKVIYAANAFERAGRAPGALAGGSAWRAGSPDKRAVGAGYLSTPRSLTSPEQGHDVGSGGSCPAEPTGGASANGGSNICDGARSPGRHRDARGRDPRRQPQWQAWRSSRQRVSRGPLLLRSPLLERDSCTVNGTPKLAVVASGMSPLVTVEKLRTHFASFGAVGGIRLGYDPSTGMSLGVARVEFVASPDAPHPRAAAGDCLQSACVVQPGQPAAVLAMDVCGCFDELTRALLRTVEEQTRSDPPVRAAPARNAEKTPGWSSPPTSRGAAVASAVRVPRSSISFSQTSEDSVWHHFERFRPAHVVREGGYWYVLFASSRDAHRCQRLSDRQWFAGRAIDVELYEPADKGRLADLEKLAAGSRHGREPGTGWTPQGPQGDDDDDNDDSSRAPTTHQPPGHEERAVSSSDPELLGLVEELLLRELSESFVQDIRRRRLRELVAGFIRSPRTHGAAGGNRPAHPPEAAAAQPMDPTAVLKRMSRSSIGASEAHAPINAILADLPSFRRGAGGQSAPRRPSTAAGAARQPRRRQTLVERGRGRAGRDAGSSSESDLGDTSAQGAWAGAGATKKRPAKRLRRGGADAGRPDRELAVDSDSGARDYASGSEAAGRSLPALDSGGSSGGGSDYDDLAVTASVRKVREQHAPRARKKALPPQRSGSQAAMAQPLPETPLGQADDDSGQSKEAEAPCLPVNTSGSARTEGRAALDLAQERRHPPQQHAQAHWATSFFGGTDAAVASRLRGFAVRSGATAHAPSSTVRGPRGGTANGGDAGLLHALSQTSIVSSSRTHRATNRKLRVEFSLGVRSMGESGGQVAGSGDAAASIAAGGPGTEAAAIGGGGGGGGSDLLRFNQLESRTKRLRFSKSAIHDWGLFASEPIFEGEFVIEYIGERIRGQLADLREEQYEREGIGSSYLFRVDDEIVIDATKRGNVARFINHCCEPNCIARTIVADGTKRIVIYASHDIQVGEEVTYDYKFPPEEIKIPCLCGAANCRGYLN</sequence>
<dbReference type="PRINTS" id="PR00119">
    <property type="entry name" value="CATATPASE"/>
</dbReference>
<dbReference type="InterPro" id="IPR035979">
    <property type="entry name" value="RBD_domain_sf"/>
</dbReference>
<reference evidence="22" key="1">
    <citation type="submission" date="2022-07" db="EMBL/GenBank/DDBJ databases">
        <title>Phylogenomic reconstructions and comparative analyses of Kickxellomycotina fungi.</title>
        <authorList>
            <person name="Reynolds N.K."/>
            <person name="Stajich J.E."/>
            <person name="Barry K."/>
            <person name="Grigoriev I.V."/>
            <person name="Crous P."/>
            <person name="Smith M.E."/>
        </authorList>
    </citation>
    <scope>NUCLEOTIDE SEQUENCE</scope>
    <source>
        <strain evidence="22">BCRC 34381</strain>
    </source>
</reference>
<keyword evidence="11" id="KW-0547">Nucleotide-binding</keyword>
<evidence type="ECO:0000256" key="12">
    <source>
        <dbReference type="ARBA" id="ARBA00022840"/>
    </source>
</evidence>
<evidence type="ECO:0000256" key="13">
    <source>
        <dbReference type="ARBA" id="ARBA00022842"/>
    </source>
</evidence>
<feature type="transmembrane region" description="Helical" evidence="19">
    <location>
        <begin position="77"/>
        <end position="96"/>
    </location>
</feature>
<evidence type="ECO:0000313" key="23">
    <source>
        <dbReference type="Proteomes" id="UP001143981"/>
    </source>
</evidence>
<keyword evidence="12" id="KW-0067">ATP-binding</keyword>
<dbReference type="SUPFAM" id="SSF81665">
    <property type="entry name" value="Calcium ATPase, transmembrane domain M"/>
    <property type="match status" value="1"/>
</dbReference>
<evidence type="ECO:0000256" key="9">
    <source>
        <dbReference type="ARBA" id="ARBA00022692"/>
    </source>
</evidence>
<evidence type="ECO:0000256" key="1">
    <source>
        <dbReference type="ARBA" id="ARBA00003417"/>
    </source>
</evidence>
<dbReference type="Pfam" id="PF00690">
    <property type="entry name" value="Cation_ATPase_N"/>
    <property type="match status" value="1"/>
</dbReference>
<comment type="subcellular location">
    <subcellularLocation>
        <location evidence="2">Membrane</location>
        <topology evidence="2">Multi-pass membrane protein</topology>
    </subcellularLocation>
</comment>
<evidence type="ECO:0000313" key="22">
    <source>
        <dbReference type="EMBL" id="KAJ1733213.1"/>
    </source>
</evidence>
<dbReference type="FunFam" id="2.70.150.10:FF:000042">
    <property type="entry name" value="Plasma membrane ATPase"/>
    <property type="match status" value="1"/>
</dbReference>
<keyword evidence="14" id="KW-1278">Translocase</keyword>
<evidence type="ECO:0000256" key="10">
    <source>
        <dbReference type="ARBA" id="ARBA00022723"/>
    </source>
</evidence>
<dbReference type="SUPFAM" id="SSF56784">
    <property type="entry name" value="HAD-like"/>
    <property type="match status" value="1"/>
</dbReference>
<dbReference type="InterPro" id="IPR046341">
    <property type="entry name" value="SET_dom_sf"/>
</dbReference>
<feature type="compositionally biased region" description="Basic and acidic residues" evidence="18">
    <location>
        <begin position="1433"/>
        <end position="1444"/>
    </location>
</feature>
<feature type="region of interest" description="Disordered" evidence="18">
    <location>
        <begin position="939"/>
        <end position="1015"/>
    </location>
</feature>
<dbReference type="Pfam" id="PF00076">
    <property type="entry name" value="RRM_1"/>
    <property type="match status" value="1"/>
</dbReference>
<dbReference type="NCBIfam" id="TIGR01494">
    <property type="entry name" value="ATPase_P-type"/>
    <property type="match status" value="2"/>
</dbReference>
<evidence type="ECO:0000256" key="15">
    <source>
        <dbReference type="ARBA" id="ARBA00022989"/>
    </source>
</evidence>
<dbReference type="Gene3D" id="3.40.50.1000">
    <property type="entry name" value="HAD superfamily/HAD-like"/>
    <property type="match status" value="1"/>
</dbReference>
<feature type="region of interest" description="Disordered" evidence="18">
    <location>
        <begin position="1406"/>
        <end position="1601"/>
    </location>
</feature>
<dbReference type="CDD" id="cd02076">
    <property type="entry name" value="P-type_ATPase_H"/>
    <property type="match status" value="1"/>
</dbReference>
<evidence type="ECO:0000256" key="17">
    <source>
        <dbReference type="ARBA" id="ARBA00031813"/>
    </source>
</evidence>
<dbReference type="GO" id="GO:0003723">
    <property type="term" value="F:RNA binding"/>
    <property type="evidence" value="ECO:0007669"/>
    <property type="project" value="InterPro"/>
</dbReference>
<dbReference type="SMART" id="SM00831">
    <property type="entry name" value="Cation_ATPase_N"/>
    <property type="match status" value="1"/>
</dbReference>
<dbReference type="SMART" id="SM00317">
    <property type="entry name" value="SET"/>
    <property type="match status" value="1"/>
</dbReference>
<evidence type="ECO:0000256" key="2">
    <source>
        <dbReference type="ARBA" id="ARBA00004141"/>
    </source>
</evidence>
<dbReference type="OrthoDB" id="116380at2759"/>
<dbReference type="InterPro" id="IPR001757">
    <property type="entry name" value="P_typ_ATPase"/>
</dbReference>
<keyword evidence="16 19" id="KW-0472">Membrane</keyword>
<dbReference type="PRINTS" id="PR00120">
    <property type="entry name" value="HATPASE"/>
</dbReference>
<dbReference type="InterPro" id="IPR059000">
    <property type="entry name" value="ATPase_P-type_domA"/>
</dbReference>
<dbReference type="PROSITE" id="PS00154">
    <property type="entry name" value="ATPASE_E1_E2"/>
    <property type="match status" value="1"/>
</dbReference>
<feature type="compositionally biased region" description="Basic residues" evidence="18">
    <location>
        <begin position="1469"/>
        <end position="1479"/>
    </location>
</feature>
<proteinExistence type="inferred from homology"/>
<dbReference type="NCBIfam" id="TIGR01647">
    <property type="entry name" value="ATPase-IIIA_H"/>
    <property type="match status" value="1"/>
</dbReference>
<feature type="transmembrane region" description="Helical" evidence="19">
    <location>
        <begin position="726"/>
        <end position="748"/>
    </location>
</feature>
<dbReference type="PROSITE" id="PS50868">
    <property type="entry name" value="POST_SET"/>
    <property type="match status" value="1"/>
</dbReference>
<feature type="transmembrane region" description="Helical" evidence="19">
    <location>
        <begin position="102"/>
        <end position="121"/>
    </location>
</feature>
<evidence type="ECO:0000256" key="7">
    <source>
        <dbReference type="ARBA" id="ARBA00022679"/>
    </source>
</evidence>
<keyword evidence="9 19" id="KW-0812">Transmembrane</keyword>
<dbReference type="SFLD" id="SFLDF00027">
    <property type="entry name" value="p-type_atpase"/>
    <property type="match status" value="1"/>
</dbReference>
<dbReference type="GO" id="GO:0120029">
    <property type="term" value="P:proton export across plasma membrane"/>
    <property type="evidence" value="ECO:0007669"/>
    <property type="project" value="InterPro"/>
</dbReference>
<dbReference type="InterPro" id="IPR006534">
    <property type="entry name" value="P-type_ATPase_IIIA"/>
</dbReference>
<keyword evidence="6" id="KW-0489">Methyltransferase</keyword>
<dbReference type="GO" id="GO:0032259">
    <property type="term" value="P:methylation"/>
    <property type="evidence" value="ECO:0007669"/>
    <property type="project" value="UniProtKB-KW"/>
</dbReference>
<feature type="domain" description="Post-SET" evidence="21">
    <location>
        <begin position="1882"/>
        <end position="1898"/>
    </location>
</feature>
<keyword evidence="23" id="KW-1185">Reference proteome</keyword>
<evidence type="ECO:0000256" key="3">
    <source>
        <dbReference type="ARBA" id="ARBA00008804"/>
    </source>
</evidence>
<evidence type="ECO:0000259" key="20">
    <source>
        <dbReference type="PROSITE" id="PS50280"/>
    </source>
</evidence>
<evidence type="ECO:0000256" key="5">
    <source>
        <dbReference type="ARBA" id="ARBA00022553"/>
    </source>
</evidence>
<evidence type="ECO:0000256" key="14">
    <source>
        <dbReference type="ARBA" id="ARBA00022967"/>
    </source>
</evidence>
<dbReference type="Gene3D" id="3.40.1110.10">
    <property type="entry name" value="Calcium-transporting ATPase, cytoplasmic domain N"/>
    <property type="match status" value="1"/>
</dbReference>
<feature type="compositionally biased region" description="Basic and acidic residues" evidence="18">
    <location>
        <begin position="8"/>
        <end position="20"/>
    </location>
</feature>
<dbReference type="SFLD" id="SFLDG00002">
    <property type="entry name" value="C1.7:_P-type_atpase_like"/>
    <property type="match status" value="1"/>
</dbReference>
<feature type="transmembrane region" description="Helical" evidence="19">
    <location>
        <begin position="260"/>
        <end position="281"/>
    </location>
</feature>
<dbReference type="InterPro" id="IPR044492">
    <property type="entry name" value="P_typ_ATPase_HD_dom"/>
</dbReference>
<dbReference type="InterPro" id="IPR023299">
    <property type="entry name" value="ATPase_P-typ_cyto_dom_N"/>
</dbReference>
<dbReference type="SUPFAM" id="SSF54928">
    <property type="entry name" value="RNA-binding domain, RBD"/>
    <property type="match status" value="2"/>
</dbReference>
<dbReference type="FunFam" id="3.40.50.1000:FF:000211">
    <property type="entry name" value="Plasma membrane ATPase"/>
    <property type="match status" value="1"/>
</dbReference>
<dbReference type="InterPro" id="IPR012677">
    <property type="entry name" value="Nucleotide-bd_a/b_plait_sf"/>
</dbReference>
<dbReference type="Gene3D" id="1.20.1110.10">
    <property type="entry name" value="Calcium-transporting ATPase, transmembrane domain"/>
    <property type="match status" value="1"/>
</dbReference>
<dbReference type="InterPro" id="IPR023298">
    <property type="entry name" value="ATPase_P-typ_TM_dom_sf"/>
</dbReference>
<keyword evidence="8" id="KW-0949">S-adenosyl-L-methionine</keyword>
<dbReference type="Proteomes" id="UP001143981">
    <property type="component" value="Unassembled WGS sequence"/>
</dbReference>
<dbReference type="PROSITE" id="PS50280">
    <property type="entry name" value="SET"/>
    <property type="match status" value="1"/>
</dbReference>
<dbReference type="GO" id="GO:0008553">
    <property type="term" value="F:P-type proton-exporting transporter activity"/>
    <property type="evidence" value="ECO:0007669"/>
    <property type="project" value="UniProtKB-EC"/>
</dbReference>
<evidence type="ECO:0000256" key="6">
    <source>
        <dbReference type="ARBA" id="ARBA00022603"/>
    </source>
</evidence>
<dbReference type="InterPro" id="IPR003616">
    <property type="entry name" value="Post-SET_dom"/>
</dbReference>
<dbReference type="InterPro" id="IPR001214">
    <property type="entry name" value="SET_dom"/>
</dbReference>
<dbReference type="InterPro" id="IPR000504">
    <property type="entry name" value="RRM_dom"/>
</dbReference>
<keyword evidence="15 19" id="KW-1133">Transmembrane helix</keyword>
<dbReference type="Gene3D" id="3.30.70.330">
    <property type="match status" value="1"/>
</dbReference>
<feature type="region of interest" description="Disordered" evidence="18">
    <location>
        <begin position="1349"/>
        <end position="1372"/>
    </location>
</feature>
<dbReference type="SUPFAM" id="SSF81660">
    <property type="entry name" value="Metal cation-transporting ATPase, ATP-binding domain N"/>
    <property type="match status" value="1"/>
</dbReference>
<organism evidence="22 23">
    <name type="scientific">Coemansia biformis</name>
    <dbReference type="NCBI Taxonomy" id="1286918"/>
    <lineage>
        <taxon>Eukaryota</taxon>
        <taxon>Fungi</taxon>
        <taxon>Fungi incertae sedis</taxon>
        <taxon>Zoopagomycota</taxon>
        <taxon>Kickxellomycotina</taxon>
        <taxon>Kickxellomycetes</taxon>
        <taxon>Kickxellales</taxon>
        <taxon>Kickxellaceae</taxon>
        <taxon>Coemansia</taxon>
    </lineage>
</organism>